<dbReference type="Proteomes" id="UP000023541">
    <property type="component" value="Unassembled WGS sequence"/>
</dbReference>
<dbReference type="InterPro" id="IPR036249">
    <property type="entry name" value="Thioredoxin-like_sf"/>
</dbReference>
<proteinExistence type="predicted"/>
<dbReference type="Pfam" id="PF14595">
    <property type="entry name" value="Thioredoxin_9"/>
    <property type="match status" value="1"/>
</dbReference>
<dbReference type="SUPFAM" id="SSF52833">
    <property type="entry name" value="Thioredoxin-like"/>
    <property type="match status" value="1"/>
</dbReference>
<dbReference type="OrthoDB" id="6120799at2"/>
<accession>A0A023BPB8</accession>
<reference evidence="1 2" key="1">
    <citation type="submission" date="2014-04" db="EMBL/GenBank/DDBJ databases">
        <title>Aquimarina sp. 22II-S11-z7 Genome Sequencing.</title>
        <authorList>
            <person name="Lai Q."/>
        </authorList>
    </citation>
    <scope>NUCLEOTIDE SEQUENCE [LARGE SCALE GENOMIC DNA]</scope>
    <source>
        <strain evidence="1 2">22II-S11-z7</strain>
    </source>
</reference>
<dbReference type="EMBL" id="AQRA01000010">
    <property type="protein sequence ID" value="EZH71930.1"/>
    <property type="molecule type" value="Genomic_DNA"/>
</dbReference>
<protein>
    <submittedName>
        <fullName evidence="1">Thioredoxin</fullName>
    </submittedName>
</protein>
<dbReference type="eggNOG" id="COG0526">
    <property type="taxonomic scope" value="Bacteria"/>
</dbReference>
<name>A0A023BPB8_9FLAO</name>
<gene>
    <name evidence="1" type="ORF">ATO12_04745</name>
</gene>
<comment type="caution">
    <text evidence="1">The sequence shown here is derived from an EMBL/GenBank/DDBJ whole genome shotgun (WGS) entry which is preliminary data.</text>
</comment>
<keyword evidence="2" id="KW-1185">Reference proteome</keyword>
<evidence type="ECO:0000313" key="2">
    <source>
        <dbReference type="Proteomes" id="UP000023541"/>
    </source>
</evidence>
<evidence type="ECO:0000313" key="1">
    <source>
        <dbReference type="EMBL" id="EZH71930.1"/>
    </source>
</evidence>
<sequence length="206" mass="23371">MNEIIKESVAKGISYTAYVELVNCLVAEEATTGTEQTQQRIDFTKLNTSRMRRLDKTLVILEQSKQVFRDMKEKQTWLVLIESWCADGAQTIPVLNKIAEVSPAIDLKILLRDNNPEFMDLFLTNGTRSIPKLVIVDNSGNVLNTWGPRSQVATNMVMAYKKENGKIDDAFKKSLQVWYNKNKGEAIIDDLVNIVEDSLTLEKDLD</sequence>
<dbReference type="AlphaFoldDB" id="A0A023BPB8"/>
<dbReference type="Gene3D" id="3.40.30.10">
    <property type="entry name" value="Glutaredoxin"/>
    <property type="match status" value="1"/>
</dbReference>
<organism evidence="1 2">
    <name type="scientific">Aquimarina atlantica</name>
    <dbReference type="NCBI Taxonomy" id="1317122"/>
    <lineage>
        <taxon>Bacteria</taxon>
        <taxon>Pseudomonadati</taxon>
        <taxon>Bacteroidota</taxon>
        <taxon>Flavobacteriia</taxon>
        <taxon>Flavobacteriales</taxon>
        <taxon>Flavobacteriaceae</taxon>
        <taxon>Aquimarina</taxon>
    </lineage>
</organism>
<dbReference type="STRING" id="1317122.ATO12_04745"/>
<dbReference type="CDD" id="cd01659">
    <property type="entry name" value="TRX_superfamily"/>
    <property type="match status" value="1"/>
</dbReference>